<dbReference type="EMBL" id="LR031568">
    <property type="protein sequence ID" value="VDC59126.1"/>
    <property type="molecule type" value="Genomic_DNA"/>
</dbReference>
<feature type="region of interest" description="Disordered" evidence="1">
    <location>
        <begin position="159"/>
        <end position="208"/>
    </location>
</feature>
<evidence type="ECO:0000259" key="2">
    <source>
        <dbReference type="Pfam" id="PF14111"/>
    </source>
</evidence>
<protein>
    <recommendedName>
        <fullName evidence="2">DUF4283 domain-containing protein</fullName>
    </recommendedName>
</protein>
<evidence type="ECO:0000256" key="1">
    <source>
        <dbReference type="SAM" id="MobiDB-lite"/>
    </source>
</evidence>
<feature type="region of interest" description="Disordered" evidence="1">
    <location>
        <begin position="225"/>
        <end position="325"/>
    </location>
</feature>
<reference evidence="4" key="1">
    <citation type="submission" date="2018-11" db="EMBL/GenBank/DDBJ databases">
        <authorList>
            <consortium name="Genoscope - CEA"/>
            <person name="William W."/>
        </authorList>
    </citation>
    <scope>NUCLEOTIDE SEQUENCE</scope>
</reference>
<dbReference type="AlphaFoldDB" id="A0A3P5XWL2"/>
<accession>A0A3P5XWL2</accession>
<feature type="compositionally biased region" description="Polar residues" evidence="1">
    <location>
        <begin position="191"/>
        <end position="205"/>
    </location>
</feature>
<dbReference type="PANTHER" id="PTHR31286">
    <property type="entry name" value="GLYCINE-RICH CELL WALL STRUCTURAL PROTEIN 1.8-LIKE"/>
    <property type="match status" value="1"/>
</dbReference>
<dbReference type="Pfam" id="PF14111">
    <property type="entry name" value="DUF4283"/>
    <property type="match status" value="1"/>
</dbReference>
<dbReference type="Proteomes" id="UP000694005">
    <property type="component" value="Chromosome A09"/>
</dbReference>
<dbReference type="Gramene" id="A09p11400.2_BraZ1">
    <property type="protein sequence ID" value="A09p11400.2_BraZ1.CDS.1"/>
    <property type="gene ID" value="A09g11400.2_BraZ1"/>
</dbReference>
<evidence type="ECO:0000313" key="3">
    <source>
        <dbReference type="EMBL" id="CAG7860673.1"/>
    </source>
</evidence>
<sequence>KAGPRIFVHNVGDGEYLLRVSCVKTREMLLGRTCWKVAGFPMFVAPWSPEFNPEEAPLTSAVIPVELREVPYLLFNKESLGRLATAVGKPVSLAPETERKLNFKVAKLYVKVDLTKPLPHKIISGYSNGKETEISVTYLWLPMKCELCKKFGHLQNKCRTVSPGSASARKRSSSPVGTETKARNRSRPSRARTSNKGTPPQTANVVTEVEEGEISVVAEENLIPTASDSKQLSEAGHPKSVIVGNSEDPQDLAPDRRELHSDSEGAIGAAGGSDAVVRDNPSSDEQTSLPAEAGGAWYDNYGRDTDDPFYLVNRRQSGRRAKSSQ</sequence>
<feature type="non-terminal residue" evidence="4">
    <location>
        <position position="1"/>
    </location>
</feature>
<dbReference type="EMBL" id="LS974625">
    <property type="protein sequence ID" value="CAG7860673.1"/>
    <property type="molecule type" value="Genomic_DNA"/>
</dbReference>
<feature type="domain" description="DUF4283" evidence="2">
    <location>
        <begin position="3"/>
        <end position="55"/>
    </location>
</feature>
<feature type="compositionally biased region" description="Basic and acidic residues" evidence="1">
    <location>
        <begin position="253"/>
        <end position="263"/>
    </location>
</feature>
<feature type="compositionally biased region" description="Basic residues" evidence="1">
    <location>
        <begin position="316"/>
        <end position="325"/>
    </location>
</feature>
<organism evidence="4">
    <name type="scientific">Brassica campestris</name>
    <name type="common">Field mustard</name>
    <dbReference type="NCBI Taxonomy" id="3711"/>
    <lineage>
        <taxon>Eukaryota</taxon>
        <taxon>Viridiplantae</taxon>
        <taxon>Streptophyta</taxon>
        <taxon>Embryophyta</taxon>
        <taxon>Tracheophyta</taxon>
        <taxon>Spermatophyta</taxon>
        <taxon>Magnoliopsida</taxon>
        <taxon>eudicotyledons</taxon>
        <taxon>Gunneridae</taxon>
        <taxon>Pentapetalae</taxon>
        <taxon>rosids</taxon>
        <taxon>malvids</taxon>
        <taxon>Brassicales</taxon>
        <taxon>Brassicaceae</taxon>
        <taxon>Brassiceae</taxon>
        <taxon>Brassica</taxon>
    </lineage>
</organism>
<name>A0A3P5XWL2_BRACM</name>
<dbReference type="InterPro" id="IPR040256">
    <property type="entry name" value="At4g02000-like"/>
</dbReference>
<dbReference type="InterPro" id="IPR025558">
    <property type="entry name" value="DUF4283"/>
</dbReference>
<gene>
    <name evidence="4" type="ORF">BRAA09T36737Z</name>
    <name evidence="3" type="ORF">BRAPAZ1V2_A09P11400.2</name>
</gene>
<evidence type="ECO:0000313" key="4">
    <source>
        <dbReference type="EMBL" id="VDC59126.1"/>
    </source>
</evidence>
<proteinExistence type="predicted"/>
<dbReference type="PANTHER" id="PTHR31286:SF87">
    <property type="entry name" value="DUF4283 DOMAIN-CONTAINING PROTEIN"/>
    <property type="match status" value="1"/>
</dbReference>